<evidence type="ECO:0000256" key="4">
    <source>
        <dbReference type="ARBA" id="ARBA00022679"/>
    </source>
</evidence>
<evidence type="ECO:0000256" key="3">
    <source>
        <dbReference type="ARBA" id="ARBA00017144"/>
    </source>
</evidence>
<protein>
    <recommendedName>
        <fullName evidence="3 12">Thymidylate kinase</fullName>
        <ecNumber evidence="2 12">2.7.4.9</ecNumber>
    </recommendedName>
    <alternativeName>
        <fullName evidence="9 12">dTMP kinase</fullName>
    </alternativeName>
</protein>
<dbReference type="InterPro" id="IPR027417">
    <property type="entry name" value="P-loop_NTPase"/>
</dbReference>
<dbReference type="Pfam" id="PF02223">
    <property type="entry name" value="Thymidylate_kin"/>
    <property type="match status" value="1"/>
</dbReference>
<evidence type="ECO:0000313" key="15">
    <source>
        <dbReference type="Proteomes" id="UP000092544"/>
    </source>
</evidence>
<gene>
    <name evidence="14" type="primary">tmk_1</name>
    <name evidence="12" type="synonym">tmk</name>
    <name evidence="14" type="ORF">MSP8886_02860</name>
</gene>
<proteinExistence type="inferred from homology"/>
<comment type="catalytic activity">
    <reaction evidence="10 12">
        <text>dTMP + ATP = dTDP + ADP</text>
        <dbReference type="Rhea" id="RHEA:13517"/>
        <dbReference type="ChEBI" id="CHEBI:30616"/>
        <dbReference type="ChEBI" id="CHEBI:58369"/>
        <dbReference type="ChEBI" id="CHEBI:63528"/>
        <dbReference type="ChEBI" id="CHEBI:456216"/>
        <dbReference type="EC" id="2.7.4.9"/>
    </reaction>
</comment>
<keyword evidence="8 12" id="KW-0067">ATP-binding</keyword>
<dbReference type="AlphaFoldDB" id="A0A1A8TMJ1"/>
<organism evidence="14 15">
    <name type="scientific">Marinomonas spartinae</name>
    <dbReference type="NCBI Taxonomy" id="1792290"/>
    <lineage>
        <taxon>Bacteria</taxon>
        <taxon>Pseudomonadati</taxon>
        <taxon>Pseudomonadota</taxon>
        <taxon>Gammaproteobacteria</taxon>
        <taxon>Oceanospirillales</taxon>
        <taxon>Oceanospirillaceae</taxon>
        <taxon>Marinomonas</taxon>
    </lineage>
</organism>
<dbReference type="PANTHER" id="PTHR10344:SF4">
    <property type="entry name" value="UMP-CMP KINASE 2, MITOCHONDRIAL"/>
    <property type="match status" value="1"/>
</dbReference>
<feature type="domain" description="Thymidylate kinase-like" evidence="13">
    <location>
        <begin position="8"/>
        <end position="197"/>
    </location>
</feature>
<dbReference type="GO" id="GO:0006227">
    <property type="term" value="P:dUDP biosynthetic process"/>
    <property type="evidence" value="ECO:0007669"/>
    <property type="project" value="TreeGrafter"/>
</dbReference>
<comment type="function">
    <text evidence="11 12">Phosphorylation of dTMP to form dTDP in both de novo and salvage pathways of dTTP synthesis.</text>
</comment>
<dbReference type="GO" id="GO:0006233">
    <property type="term" value="P:dTDP biosynthetic process"/>
    <property type="evidence" value="ECO:0007669"/>
    <property type="project" value="InterPro"/>
</dbReference>
<reference evidence="14 15" key="1">
    <citation type="submission" date="2016-06" db="EMBL/GenBank/DDBJ databases">
        <authorList>
            <person name="Kjaerup R.B."/>
            <person name="Dalgaard T.S."/>
            <person name="Juul-Madsen H.R."/>
        </authorList>
    </citation>
    <scope>NUCLEOTIDE SEQUENCE [LARGE SCALE GENOMIC DNA]</scope>
    <source>
        <strain evidence="14 15">CECT 8886</strain>
    </source>
</reference>
<dbReference type="PROSITE" id="PS01331">
    <property type="entry name" value="THYMIDYLATE_KINASE"/>
    <property type="match status" value="1"/>
</dbReference>
<evidence type="ECO:0000256" key="10">
    <source>
        <dbReference type="ARBA" id="ARBA00048743"/>
    </source>
</evidence>
<keyword evidence="4 12" id="KW-0808">Transferase</keyword>
<comment type="similarity">
    <text evidence="1 12">Belongs to the thymidylate kinase family.</text>
</comment>
<dbReference type="InterPro" id="IPR039430">
    <property type="entry name" value="Thymidylate_kin-like_dom"/>
</dbReference>
<dbReference type="HAMAP" id="MF_00165">
    <property type="entry name" value="Thymidylate_kinase"/>
    <property type="match status" value="1"/>
</dbReference>
<feature type="binding site" evidence="12">
    <location>
        <begin position="10"/>
        <end position="17"/>
    </location>
    <ligand>
        <name>ATP</name>
        <dbReference type="ChEBI" id="CHEBI:30616"/>
    </ligand>
</feature>
<dbReference type="InterPro" id="IPR018095">
    <property type="entry name" value="Thymidylate_kin_CS"/>
</dbReference>
<dbReference type="EC" id="2.7.4.9" evidence="2 12"/>
<evidence type="ECO:0000256" key="6">
    <source>
        <dbReference type="ARBA" id="ARBA00022741"/>
    </source>
</evidence>
<dbReference type="InterPro" id="IPR018094">
    <property type="entry name" value="Thymidylate_kinase"/>
</dbReference>
<keyword evidence="6 12" id="KW-0547">Nucleotide-binding</keyword>
<dbReference type="NCBIfam" id="TIGR00041">
    <property type="entry name" value="DTMP_kinase"/>
    <property type="match status" value="1"/>
</dbReference>
<dbReference type="CDD" id="cd01672">
    <property type="entry name" value="TMPK"/>
    <property type="match status" value="1"/>
</dbReference>
<keyword evidence="5 12" id="KW-0545">Nucleotide biosynthesis</keyword>
<dbReference type="RefSeq" id="WP_067017565.1">
    <property type="nucleotide sequence ID" value="NZ_FLOB01000007.1"/>
</dbReference>
<sequence length="213" mass="24129">MRGKFISLEGGEGSGKSTAMANIQNWLESQHIDYVMTREPGGTPLAEDIRNLVLSPREEIVDDMAELLMMFAARSQHISQKIEPALAQGTWVISDRFIDSTYVYQGIARGGDIAILDHLTQWVVGNCQTDATLLLDVPVEIGQKRVQQRKHSDRLDKESHLFHEKVRQGFLDRAHQNPQRIKLIDASQSLESVKQQIQQQLKALQLSWSKSEK</sequence>
<evidence type="ECO:0000256" key="7">
    <source>
        <dbReference type="ARBA" id="ARBA00022777"/>
    </source>
</evidence>
<keyword evidence="7 12" id="KW-0418">Kinase</keyword>
<evidence type="ECO:0000259" key="13">
    <source>
        <dbReference type="Pfam" id="PF02223"/>
    </source>
</evidence>
<evidence type="ECO:0000256" key="11">
    <source>
        <dbReference type="ARBA" id="ARBA00057735"/>
    </source>
</evidence>
<evidence type="ECO:0000256" key="5">
    <source>
        <dbReference type="ARBA" id="ARBA00022727"/>
    </source>
</evidence>
<dbReference type="EMBL" id="FLOB01000007">
    <property type="protein sequence ID" value="SBS33814.1"/>
    <property type="molecule type" value="Genomic_DNA"/>
</dbReference>
<dbReference type="SUPFAM" id="SSF52540">
    <property type="entry name" value="P-loop containing nucleoside triphosphate hydrolases"/>
    <property type="match status" value="1"/>
</dbReference>
<evidence type="ECO:0000256" key="12">
    <source>
        <dbReference type="HAMAP-Rule" id="MF_00165"/>
    </source>
</evidence>
<evidence type="ECO:0000256" key="2">
    <source>
        <dbReference type="ARBA" id="ARBA00012980"/>
    </source>
</evidence>
<name>A0A1A8TMJ1_9GAMM</name>
<evidence type="ECO:0000256" key="9">
    <source>
        <dbReference type="ARBA" id="ARBA00029962"/>
    </source>
</evidence>
<dbReference type="PANTHER" id="PTHR10344">
    <property type="entry name" value="THYMIDYLATE KINASE"/>
    <property type="match status" value="1"/>
</dbReference>
<dbReference type="GO" id="GO:0004798">
    <property type="term" value="F:dTMP kinase activity"/>
    <property type="evidence" value="ECO:0007669"/>
    <property type="project" value="UniProtKB-UniRule"/>
</dbReference>
<dbReference type="GO" id="GO:0005829">
    <property type="term" value="C:cytosol"/>
    <property type="evidence" value="ECO:0007669"/>
    <property type="project" value="TreeGrafter"/>
</dbReference>
<dbReference type="Gene3D" id="3.40.50.300">
    <property type="entry name" value="P-loop containing nucleotide triphosphate hydrolases"/>
    <property type="match status" value="1"/>
</dbReference>
<dbReference type="OrthoDB" id="9774907at2"/>
<dbReference type="STRING" id="1792290.MSP8886_02860"/>
<accession>A0A1A8TMJ1</accession>
<keyword evidence="15" id="KW-1185">Reference proteome</keyword>
<dbReference type="FunFam" id="3.40.50.300:FF:000225">
    <property type="entry name" value="Thymidylate kinase"/>
    <property type="match status" value="1"/>
</dbReference>
<evidence type="ECO:0000256" key="8">
    <source>
        <dbReference type="ARBA" id="ARBA00022840"/>
    </source>
</evidence>
<evidence type="ECO:0000256" key="1">
    <source>
        <dbReference type="ARBA" id="ARBA00009776"/>
    </source>
</evidence>
<dbReference type="GO" id="GO:0006235">
    <property type="term" value="P:dTTP biosynthetic process"/>
    <property type="evidence" value="ECO:0007669"/>
    <property type="project" value="UniProtKB-UniRule"/>
</dbReference>
<evidence type="ECO:0000313" key="14">
    <source>
        <dbReference type="EMBL" id="SBS33814.1"/>
    </source>
</evidence>
<dbReference type="Proteomes" id="UP000092544">
    <property type="component" value="Unassembled WGS sequence"/>
</dbReference>
<dbReference type="GO" id="GO:0005524">
    <property type="term" value="F:ATP binding"/>
    <property type="evidence" value="ECO:0007669"/>
    <property type="project" value="UniProtKB-UniRule"/>
</dbReference>